<accession>A0A915BGN4</accession>
<keyword evidence="1" id="KW-0812">Transmembrane</keyword>
<reference evidence="3" key="1">
    <citation type="submission" date="2022-11" db="UniProtKB">
        <authorList>
            <consortium name="WormBaseParasite"/>
        </authorList>
    </citation>
    <scope>IDENTIFICATION</scope>
</reference>
<dbReference type="AlphaFoldDB" id="A0A915BGN4"/>
<evidence type="ECO:0000313" key="2">
    <source>
        <dbReference type="Proteomes" id="UP000887569"/>
    </source>
</evidence>
<evidence type="ECO:0000313" key="3">
    <source>
        <dbReference type="WBParaSite" id="PgR039_g074_t01"/>
    </source>
</evidence>
<keyword evidence="2" id="KW-1185">Reference proteome</keyword>
<organism evidence="2 3">
    <name type="scientific">Parascaris univalens</name>
    <name type="common">Nematode worm</name>
    <dbReference type="NCBI Taxonomy" id="6257"/>
    <lineage>
        <taxon>Eukaryota</taxon>
        <taxon>Metazoa</taxon>
        <taxon>Ecdysozoa</taxon>
        <taxon>Nematoda</taxon>
        <taxon>Chromadorea</taxon>
        <taxon>Rhabditida</taxon>
        <taxon>Spirurina</taxon>
        <taxon>Ascaridomorpha</taxon>
        <taxon>Ascaridoidea</taxon>
        <taxon>Ascarididae</taxon>
        <taxon>Parascaris</taxon>
    </lineage>
</organism>
<dbReference type="WBParaSite" id="PgR039_g074_t01">
    <property type="protein sequence ID" value="PgR039_g074_t01"/>
    <property type="gene ID" value="PgR039_g074"/>
</dbReference>
<keyword evidence="1" id="KW-0472">Membrane</keyword>
<sequence>LQGDENLIVKCMYGLPEVKQLVNPVINPSFNAVTFNDLQINSPKNDIFSLSGDSVAESSNISNESGTLALIALLSIIGALFLIILLVMLIFICIKWCNDTKQKTSNGPNSSGNGSEICKYDGKQSWWTGSKEALQRNQQLINKE</sequence>
<name>A0A915BGN4_PARUN</name>
<keyword evidence="1" id="KW-1133">Transmembrane helix</keyword>
<evidence type="ECO:0000256" key="1">
    <source>
        <dbReference type="SAM" id="Phobius"/>
    </source>
</evidence>
<dbReference type="Proteomes" id="UP000887569">
    <property type="component" value="Unplaced"/>
</dbReference>
<proteinExistence type="predicted"/>
<protein>
    <submittedName>
        <fullName evidence="3">Uncharacterized protein</fullName>
    </submittedName>
</protein>
<feature type="transmembrane region" description="Helical" evidence="1">
    <location>
        <begin position="68"/>
        <end position="94"/>
    </location>
</feature>